<keyword evidence="6" id="KW-0560">Oxidoreductase</keyword>
<evidence type="ECO:0000256" key="9">
    <source>
        <dbReference type="ARBA" id="ARBA00023284"/>
    </source>
</evidence>
<name>A0A6J6NBL8_9ZZZZ</name>
<feature type="domain" description="Vitamin K epoxide reductase" evidence="11">
    <location>
        <begin position="15"/>
        <end position="157"/>
    </location>
</feature>
<evidence type="ECO:0000256" key="8">
    <source>
        <dbReference type="ARBA" id="ARBA00023157"/>
    </source>
</evidence>
<evidence type="ECO:0000256" key="6">
    <source>
        <dbReference type="ARBA" id="ARBA00023002"/>
    </source>
</evidence>
<feature type="transmembrane region" description="Helical" evidence="10">
    <location>
        <begin position="79"/>
        <end position="98"/>
    </location>
</feature>
<keyword evidence="4" id="KW-0874">Quinone</keyword>
<dbReference type="InterPro" id="IPR041714">
    <property type="entry name" value="VKOR_Actinobacteria"/>
</dbReference>
<keyword evidence="8" id="KW-1015">Disulfide bond</keyword>
<dbReference type="InterPro" id="IPR012932">
    <property type="entry name" value="VKOR"/>
</dbReference>
<feature type="transmembrane region" description="Helical" evidence="10">
    <location>
        <begin position="178"/>
        <end position="205"/>
    </location>
</feature>
<dbReference type="CDD" id="cd12922">
    <property type="entry name" value="VKOR_5"/>
    <property type="match status" value="1"/>
</dbReference>
<evidence type="ECO:0000256" key="3">
    <source>
        <dbReference type="ARBA" id="ARBA00022692"/>
    </source>
</evidence>
<keyword evidence="3 10" id="KW-0812">Transmembrane</keyword>
<accession>A0A6J6NBL8</accession>
<evidence type="ECO:0000256" key="1">
    <source>
        <dbReference type="ARBA" id="ARBA00004141"/>
    </source>
</evidence>
<dbReference type="SMART" id="SM00756">
    <property type="entry name" value="VKc"/>
    <property type="match status" value="1"/>
</dbReference>
<feature type="transmembrane region" description="Helical" evidence="10">
    <location>
        <begin position="104"/>
        <end position="124"/>
    </location>
</feature>
<comment type="similarity">
    <text evidence="2">Belongs to the VKOR family.</text>
</comment>
<dbReference type="InterPro" id="IPR038354">
    <property type="entry name" value="VKOR_sf"/>
</dbReference>
<protein>
    <submittedName>
        <fullName evidence="12">Unannotated protein</fullName>
    </submittedName>
</protein>
<dbReference type="AlphaFoldDB" id="A0A6J6NBL8"/>
<dbReference type="GO" id="GO:0048038">
    <property type="term" value="F:quinone binding"/>
    <property type="evidence" value="ECO:0007669"/>
    <property type="project" value="UniProtKB-KW"/>
</dbReference>
<keyword evidence="7 10" id="KW-0472">Membrane</keyword>
<comment type="subcellular location">
    <subcellularLocation>
        <location evidence="1">Membrane</location>
        <topology evidence="1">Multi-pass membrane protein</topology>
    </subcellularLocation>
</comment>
<dbReference type="EMBL" id="CAEZXK010000008">
    <property type="protein sequence ID" value="CAB4683577.1"/>
    <property type="molecule type" value="Genomic_DNA"/>
</dbReference>
<evidence type="ECO:0000256" key="10">
    <source>
        <dbReference type="SAM" id="Phobius"/>
    </source>
</evidence>
<dbReference type="GO" id="GO:0016020">
    <property type="term" value="C:membrane"/>
    <property type="evidence" value="ECO:0007669"/>
    <property type="project" value="UniProtKB-SubCell"/>
</dbReference>
<dbReference type="GO" id="GO:0016491">
    <property type="term" value="F:oxidoreductase activity"/>
    <property type="evidence" value="ECO:0007669"/>
    <property type="project" value="UniProtKB-KW"/>
</dbReference>
<evidence type="ECO:0000256" key="4">
    <source>
        <dbReference type="ARBA" id="ARBA00022719"/>
    </source>
</evidence>
<dbReference type="Pfam" id="PF07884">
    <property type="entry name" value="VKOR"/>
    <property type="match status" value="1"/>
</dbReference>
<keyword evidence="5 10" id="KW-1133">Transmembrane helix</keyword>
<evidence type="ECO:0000313" key="12">
    <source>
        <dbReference type="EMBL" id="CAB4683577.1"/>
    </source>
</evidence>
<feature type="transmembrane region" description="Helical" evidence="10">
    <location>
        <begin position="18"/>
        <end position="38"/>
    </location>
</feature>
<dbReference type="Gene3D" id="1.20.1440.130">
    <property type="entry name" value="VKOR domain"/>
    <property type="match status" value="1"/>
</dbReference>
<evidence type="ECO:0000259" key="11">
    <source>
        <dbReference type="SMART" id="SM00756"/>
    </source>
</evidence>
<evidence type="ECO:0000256" key="7">
    <source>
        <dbReference type="ARBA" id="ARBA00023136"/>
    </source>
</evidence>
<reference evidence="12" key="1">
    <citation type="submission" date="2020-05" db="EMBL/GenBank/DDBJ databases">
        <authorList>
            <person name="Chiriac C."/>
            <person name="Salcher M."/>
            <person name="Ghai R."/>
            <person name="Kavagutti S V."/>
        </authorList>
    </citation>
    <scope>NUCLEOTIDE SEQUENCE</scope>
</reference>
<sequence>MTSEKAAKMPTTEASRGFALLLIAAGMMGWLASFLLTLDRFRVASSPDEKLSCDVATFISCKSVMLSEQAALFGFPNPLIGIATFMAPIVVGFAILAGARFANWFWQLFFVGHALALVFVLWLFNAAVFEIGSLCPYCMVAWAAVIPLFWQLLTHGAREGYLPVPAKSINFFFKAYDWAWLVSLVFALVLATIIAIEFWNLWLAFFNLI</sequence>
<proteinExistence type="inferred from homology"/>
<organism evidence="12">
    <name type="scientific">freshwater metagenome</name>
    <dbReference type="NCBI Taxonomy" id="449393"/>
    <lineage>
        <taxon>unclassified sequences</taxon>
        <taxon>metagenomes</taxon>
        <taxon>ecological metagenomes</taxon>
    </lineage>
</organism>
<gene>
    <name evidence="12" type="ORF">UFOPK2370_00483</name>
</gene>
<feature type="transmembrane region" description="Helical" evidence="10">
    <location>
        <begin position="131"/>
        <end position="153"/>
    </location>
</feature>
<evidence type="ECO:0000256" key="5">
    <source>
        <dbReference type="ARBA" id="ARBA00022989"/>
    </source>
</evidence>
<keyword evidence="9" id="KW-0676">Redox-active center</keyword>
<evidence type="ECO:0000256" key="2">
    <source>
        <dbReference type="ARBA" id="ARBA00006214"/>
    </source>
</evidence>